<dbReference type="GO" id="GO:0002102">
    <property type="term" value="C:podosome"/>
    <property type="evidence" value="ECO:0007669"/>
    <property type="project" value="UniProtKB-SubCell"/>
</dbReference>
<dbReference type="CDD" id="cd21238">
    <property type="entry name" value="CH_PLEC_rpt2"/>
    <property type="match status" value="1"/>
</dbReference>
<comment type="subcellular location">
    <subcellularLocation>
        <location evidence="15">Cell junction</location>
        <location evidence="15">Hemidesmosome</location>
    </subcellularLocation>
    <subcellularLocation>
        <location evidence="1">Cell projection</location>
        <location evidence="1">Podosome</location>
    </subcellularLocation>
    <subcellularLocation>
        <location evidence="2">Cytoplasm</location>
        <location evidence="2">Cytoskeleton</location>
    </subcellularLocation>
</comment>
<dbReference type="Pfam" id="PF00307">
    <property type="entry name" value="CH"/>
    <property type="match status" value="2"/>
</dbReference>
<dbReference type="EMBL" id="JABVXQ010000007">
    <property type="protein sequence ID" value="KAF6100630.1"/>
    <property type="molecule type" value="Genomic_DNA"/>
</dbReference>
<dbReference type="PROSITE" id="PS50021">
    <property type="entry name" value="CH"/>
    <property type="match status" value="2"/>
</dbReference>
<feature type="coiled-coil region" evidence="19">
    <location>
        <begin position="677"/>
        <end position="711"/>
    </location>
</feature>
<dbReference type="InterPro" id="IPR001589">
    <property type="entry name" value="Actinin_actin-bd_CS"/>
</dbReference>
<dbReference type="GO" id="GO:0045296">
    <property type="term" value="F:cadherin binding"/>
    <property type="evidence" value="ECO:0007669"/>
    <property type="project" value="TreeGrafter"/>
</dbReference>
<dbReference type="FunFam" id="1.20.58.60:FF:000010">
    <property type="entry name" value="plectin isoform X2"/>
    <property type="match status" value="1"/>
</dbReference>
<dbReference type="Gene3D" id="1.20.58.1060">
    <property type="match status" value="1"/>
</dbReference>
<dbReference type="CDD" id="cd21188">
    <property type="entry name" value="CH_PLEC-like_rpt1"/>
    <property type="match status" value="1"/>
</dbReference>
<evidence type="ECO:0000256" key="7">
    <source>
        <dbReference type="ARBA" id="ARBA00022553"/>
    </source>
</evidence>
<dbReference type="SUPFAM" id="SSF46966">
    <property type="entry name" value="Spectrin repeat"/>
    <property type="match status" value="6"/>
</dbReference>
<dbReference type="GO" id="GO:0005925">
    <property type="term" value="C:focal adhesion"/>
    <property type="evidence" value="ECO:0007669"/>
    <property type="project" value="TreeGrafter"/>
</dbReference>
<dbReference type="InterPro" id="IPR001452">
    <property type="entry name" value="SH3_domain"/>
</dbReference>
<dbReference type="GO" id="GO:0030506">
    <property type="term" value="F:ankyrin binding"/>
    <property type="evidence" value="ECO:0007669"/>
    <property type="project" value="TreeGrafter"/>
</dbReference>
<keyword evidence="14" id="KW-0966">Cell projection</keyword>
<dbReference type="Pfam" id="PF21019">
    <property type="entry name" value="Spectrin_3"/>
    <property type="match status" value="1"/>
</dbReference>
<dbReference type="SUPFAM" id="SSF75399">
    <property type="entry name" value="Plakin repeat"/>
    <property type="match status" value="7"/>
</dbReference>
<dbReference type="FunFam" id="1.10.418.10:FF:000029">
    <property type="entry name" value="plectin isoform X2"/>
    <property type="match status" value="1"/>
</dbReference>
<feature type="region of interest" description="Disordered" evidence="20">
    <location>
        <begin position="1430"/>
        <end position="1471"/>
    </location>
</feature>
<proteinExistence type="inferred from homology"/>
<evidence type="ECO:0000256" key="19">
    <source>
        <dbReference type="SAM" id="Coils"/>
    </source>
</evidence>
<dbReference type="Gene3D" id="1.10.418.10">
    <property type="entry name" value="Calponin-like domain"/>
    <property type="match status" value="2"/>
</dbReference>
<evidence type="ECO:0000256" key="6">
    <source>
        <dbReference type="ARBA" id="ARBA00022490"/>
    </source>
</evidence>
<dbReference type="FunFam" id="1.20.58.60:FF:000065">
    <property type="entry name" value="plectin isoform X1"/>
    <property type="match status" value="1"/>
</dbReference>
<dbReference type="GO" id="GO:0008307">
    <property type="term" value="F:structural constituent of muscle"/>
    <property type="evidence" value="ECO:0007669"/>
    <property type="project" value="TreeGrafter"/>
</dbReference>
<evidence type="ECO:0000256" key="8">
    <source>
        <dbReference type="ARBA" id="ARBA00022737"/>
    </source>
</evidence>
<dbReference type="FunFam" id="3.90.1290.10:FF:000002">
    <property type="entry name" value="Plectin a"/>
    <property type="match status" value="1"/>
</dbReference>
<dbReference type="GO" id="GO:0031581">
    <property type="term" value="P:hemidesmosome assembly"/>
    <property type="evidence" value="ECO:0007669"/>
    <property type="project" value="TreeGrafter"/>
</dbReference>
<keyword evidence="8" id="KW-0677">Repeat</keyword>
<keyword evidence="11 19" id="KW-0175">Coiled coil</keyword>
<dbReference type="InterPro" id="IPR041615">
    <property type="entry name" value="Desmoplakin_SH3"/>
</dbReference>
<dbReference type="GO" id="GO:0048471">
    <property type="term" value="C:perinuclear region of cytoplasm"/>
    <property type="evidence" value="ECO:0007669"/>
    <property type="project" value="TreeGrafter"/>
</dbReference>
<dbReference type="FunFam" id="3.90.1290.10:FF:000001">
    <property type="entry name" value="Plectin a"/>
    <property type="match status" value="5"/>
</dbReference>
<dbReference type="GO" id="GO:0030056">
    <property type="term" value="C:hemidesmosome"/>
    <property type="evidence" value="ECO:0007669"/>
    <property type="project" value="UniProtKB-SubCell"/>
</dbReference>
<evidence type="ECO:0000256" key="1">
    <source>
        <dbReference type="ARBA" id="ARBA00004188"/>
    </source>
</evidence>
<keyword evidence="5" id="KW-0488">Methylation</keyword>
<feature type="region of interest" description="Disordered" evidence="20">
    <location>
        <begin position="1"/>
        <end position="53"/>
    </location>
</feature>
<dbReference type="FunFam" id="1.20.58.60:FF:000036">
    <property type="entry name" value="Plectin a"/>
    <property type="match status" value="1"/>
</dbReference>
<name>A0A834DY39_9CHIR</name>
<keyword evidence="7" id="KW-0597">Phosphoprotein</keyword>
<feature type="compositionally biased region" description="Basic and acidic residues" evidence="20">
    <location>
        <begin position="1"/>
        <end position="12"/>
    </location>
</feature>
<evidence type="ECO:0000256" key="9">
    <source>
        <dbReference type="ARBA" id="ARBA00022949"/>
    </source>
</evidence>
<dbReference type="Gene3D" id="1.20.58.60">
    <property type="match status" value="5"/>
</dbReference>
<feature type="compositionally biased region" description="Basic and acidic residues" evidence="20">
    <location>
        <begin position="1452"/>
        <end position="1471"/>
    </location>
</feature>
<dbReference type="InterPro" id="IPR043197">
    <property type="entry name" value="Plakin"/>
</dbReference>
<feature type="coiled-coil region" evidence="19">
    <location>
        <begin position="1264"/>
        <end position="1318"/>
    </location>
</feature>
<dbReference type="PROSITE" id="PS00019">
    <property type="entry name" value="ACTININ_1"/>
    <property type="match status" value="1"/>
</dbReference>
<comment type="similarity">
    <text evidence="3">Belongs to the plakin or cytolinker family.</text>
</comment>
<dbReference type="FunFam" id="1.20.58.60:FF:000076">
    <property type="entry name" value="Plectin a"/>
    <property type="match status" value="1"/>
</dbReference>
<dbReference type="Pfam" id="PF00681">
    <property type="entry name" value="Plectin"/>
    <property type="match status" value="15"/>
</dbReference>
<dbReference type="PROSITE" id="PS50002">
    <property type="entry name" value="SH3"/>
    <property type="match status" value="1"/>
</dbReference>
<organism evidence="23 24">
    <name type="scientific">Phyllostomus discolor</name>
    <name type="common">pale spear-nosed bat</name>
    <dbReference type="NCBI Taxonomy" id="89673"/>
    <lineage>
        <taxon>Eukaryota</taxon>
        <taxon>Metazoa</taxon>
        <taxon>Chordata</taxon>
        <taxon>Craniata</taxon>
        <taxon>Vertebrata</taxon>
        <taxon>Euteleostomi</taxon>
        <taxon>Mammalia</taxon>
        <taxon>Eutheria</taxon>
        <taxon>Laurasiatheria</taxon>
        <taxon>Chiroptera</taxon>
        <taxon>Yangochiroptera</taxon>
        <taxon>Phyllostomidae</taxon>
        <taxon>Phyllostominae</taxon>
        <taxon>Phyllostomus</taxon>
    </lineage>
</organism>
<evidence type="ECO:0000256" key="18">
    <source>
        <dbReference type="PROSITE-ProRule" id="PRU00192"/>
    </source>
</evidence>
<dbReference type="InterPro" id="IPR001101">
    <property type="entry name" value="Plectin_repeat"/>
</dbReference>
<dbReference type="GO" id="GO:0005200">
    <property type="term" value="F:structural constituent of cytoskeleton"/>
    <property type="evidence" value="ECO:0007669"/>
    <property type="project" value="TreeGrafter"/>
</dbReference>
<dbReference type="FunFam" id="2.30.30.40:FF:000064">
    <property type="entry name" value="Plectin a"/>
    <property type="match status" value="1"/>
</dbReference>
<dbReference type="Pfam" id="PF21020">
    <property type="entry name" value="Spectrin_4"/>
    <property type="match status" value="1"/>
</dbReference>
<evidence type="ECO:0000256" key="11">
    <source>
        <dbReference type="ARBA" id="ARBA00023054"/>
    </source>
</evidence>
<dbReference type="InterPro" id="IPR018159">
    <property type="entry name" value="Spectrin/alpha-actinin"/>
</dbReference>
<feature type="coiled-coil region" evidence="19">
    <location>
        <begin position="1124"/>
        <end position="1192"/>
    </location>
</feature>
<evidence type="ECO:0000256" key="2">
    <source>
        <dbReference type="ARBA" id="ARBA00004245"/>
    </source>
</evidence>
<evidence type="ECO:0000259" key="21">
    <source>
        <dbReference type="PROSITE" id="PS50002"/>
    </source>
</evidence>
<feature type="region of interest" description="Disordered" evidence="20">
    <location>
        <begin position="3372"/>
        <end position="3446"/>
    </location>
</feature>
<dbReference type="Pfam" id="PF17902">
    <property type="entry name" value="SH3_10"/>
    <property type="match status" value="1"/>
</dbReference>
<dbReference type="GO" id="GO:0042383">
    <property type="term" value="C:sarcolemma"/>
    <property type="evidence" value="ECO:0007669"/>
    <property type="project" value="TreeGrafter"/>
</dbReference>
<evidence type="ECO:0000256" key="15">
    <source>
        <dbReference type="ARBA" id="ARBA00060371"/>
    </source>
</evidence>
<dbReference type="GO" id="GO:0045104">
    <property type="term" value="P:intermediate filament cytoskeleton organization"/>
    <property type="evidence" value="ECO:0007669"/>
    <property type="project" value="InterPro"/>
</dbReference>
<evidence type="ECO:0000256" key="12">
    <source>
        <dbReference type="ARBA" id="ARBA00023203"/>
    </source>
</evidence>
<dbReference type="Gene3D" id="3.30.160.780">
    <property type="match status" value="1"/>
</dbReference>
<keyword evidence="13" id="KW-0206">Cytoskeleton</keyword>
<dbReference type="SMART" id="SM00250">
    <property type="entry name" value="PLEC"/>
    <property type="match status" value="34"/>
</dbReference>
<feature type="domain" description="SH3" evidence="21">
    <location>
        <begin position="830"/>
        <end position="887"/>
    </location>
</feature>
<evidence type="ECO:0000256" key="3">
    <source>
        <dbReference type="ARBA" id="ARBA00009109"/>
    </source>
</evidence>
<dbReference type="FunFam" id="1.10.418.10:FF:000002">
    <property type="entry name" value="Microtubule-actin cross-linking factor 1"/>
    <property type="match status" value="1"/>
</dbReference>
<evidence type="ECO:0000256" key="4">
    <source>
        <dbReference type="ARBA" id="ARBA00022443"/>
    </source>
</evidence>
<keyword evidence="4 18" id="KW-0728">SH3 domain</keyword>
<keyword evidence="10" id="KW-0007">Acetylation</keyword>
<dbReference type="GO" id="GO:0005882">
    <property type="term" value="C:intermediate filament"/>
    <property type="evidence" value="ECO:0007669"/>
    <property type="project" value="TreeGrafter"/>
</dbReference>
<feature type="coiled-coil region" evidence="19">
    <location>
        <begin position="757"/>
        <end position="806"/>
    </location>
</feature>
<dbReference type="Gene3D" id="2.30.30.40">
    <property type="entry name" value="SH3 Domains"/>
    <property type="match status" value="1"/>
</dbReference>
<protein>
    <recommendedName>
        <fullName evidence="16">Plectin</fullName>
    </recommendedName>
    <alternativeName>
        <fullName evidence="17">Plectin-1</fullName>
    </alternativeName>
</protein>
<dbReference type="InterPro" id="IPR035915">
    <property type="entry name" value="Plakin_repeat_sf"/>
</dbReference>
<dbReference type="Pfam" id="PF18373">
    <property type="entry name" value="Spectrin_2"/>
    <property type="match status" value="1"/>
</dbReference>
<accession>A0A834DY39</accession>
<dbReference type="InterPro" id="IPR049538">
    <property type="entry name" value="PCN-like_spectrin-like_rpt"/>
</dbReference>
<dbReference type="FunFam" id="1.20.58.60:FF:000009">
    <property type="entry name" value="dystonin isoform X1"/>
    <property type="match status" value="1"/>
</dbReference>
<dbReference type="FunFam" id="3.30.160.780:FF:000001">
    <property type="entry name" value="Plectin a"/>
    <property type="match status" value="1"/>
</dbReference>
<feature type="region of interest" description="Disordered" evidence="20">
    <location>
        <begin position="2067"/>
        <end position="2092"/>
    </location>
</feature>
<dbReference type="PROSITE" id="PS00020">
    <property type="entry name" value="ACTININ_2"/>
    <property type="match status" value="1"/>
</dbReference>
<evidence type="ECO:0000256" key="5">
    <source>
        <dbReference type="ARBA" id="ARBA00022481"/>
    </source>
</evidence>
<dbReference type="Gene3D" id="3.90.1290.10">
    <property type="entry name" value="Plakin repeat"/>
    <property type="match status" value="6"/>
</dbReference>
<dbReference type="Pfam" id="PF21097">
    <property type="entry name" value="SR_plectin_7"/>
    <property type="match status" value="1"/>
</dbReference>
<dbReference type="Proteomes" id="UP000664940">
    <property type="component" value="Unassembled WGS sequence"/>
</dbReference>
<evidence type="ECO:0000256" key="17">
    <source>
        <dbReference type="ARBA" id="ARBA00081353"/>
    </source>
</evidence>
<evidence type="ECO:0000256" key="13">
    <source>
        <dbReference type="ARBA" id="ARBA00023212"/>
    </source>
</evidence>
<dbReference type="InterPro" id="IPR041573">
    <property type="entry name" value="Desmoplakin_Spectrin-like"/>
</dbReference>
<dbReference type="InterPro" id="IPR001715">
    <property type="entry name" value="CH_dom"/>
</dbReference>
<reference evidence="23 24" key="1">
    <citation type="journal article" date="2020" name="Nature">
        <title>Six reference-quality genomes reveal evolution of bat adaptations.</title>
        <authorList>
            <person name="Jebb D."/>
            <person name="Huang Z."/>
            <person name="Pippel M."/>
            <person name="Hughes G.M."/>
            <person name="Lavrichenko K."/>
            <person name="Devanna P."/>
            <person name="Winkler S."/>
            <person name="Jermiin L.S."/>
            <person name="Skirmuntt E.C."/>
            <person name="Katzourakis A."/>
            <person name="Burkitt-Gray L."/>
            <person name="Ray D.A."/>
            <person name="Sullivan K.A.M."/>
            <person name="Roscito J.G."/>
            <person name="Kirilenko B.M."/>
            <person name="Davalos L.M."/>
            <person name="Corthals A.P."/>
            <person name="Power M.L."/>
            <person name="Jones G."/>
            <person name="Ransome R.D."/>
            <person name="Dechmann D.K.N."/>
            <person name="Locatelli A.G."/>
            <person name="Puechmaille S.J."/>
            <person name="Fedrigo O."/>
            <person name="Jarvis E.D."/>
            <person name="Hiller M."/>
            <person name="Vernes S.C."/>
            <person name="Myers E.W."/>
            <person name="Teeling E.C."/>
        </authorList>
    </citation>
    <scope>NUCLEOTIDE SEQUENCE [LARGE SCALE GENOMIC DNA]</scope>
    <source>
        <strain evidence="23">Bat1K_MPI-CBG_1</strain>
    </source>
</reference>
<dbReference type="SMART" id="SM00033">
    <property type="entry name" value="CH"/>
    <property type="match status" value="2"/>
</dbReference>
<dbReference type="CDD" id="cd00176">
    <property type="entry name" value="SPEC"/>
    <property type="match status" value="2"/>
</dbReference>
<feature type="domain" description="Calponin-homology (CH)" evidence="22">
    <location>
        <begin position="69"/>
        <end position="172"/>
    </location>
</feature>
<gene>
    <name evidence="23" type="ORF">HJG60_015115</name>
</gene>
<dbReference type="InterPro" id="IPR036872">
    <property type="entry name" value="CH_dom_sf"/>
</dbReference>
<evidence type="ECO:0000256" key="16">
    <source>
        <dbReference type="ARBA" id="ARBA00071000"/>
    </source>
</evidence>
<comment type="caution">
    <text evidence="23">The sequence shown here is derived from an EMBL/GenBank/DDBJ whole genome shotgun (WGS) entry which is preliminary data.</text>
</comment>
<dbReference type="GO" id="GO:0042060">
    <property type="term" value="P:wound healing"/>
    <property type="evidence" value="ECO:0007669"/>
    <property type="project" value="TreeGrafter"/>
</dbReference>
<dbReference type="SMART" id="SM00150">
    <property type="entry name" value="SPEC"/>
    <property type="match status" value="6"/>
</dbReference>
<keyword evidence="6" id="KW-0963">Cytoplasm</keyword>
<evidence type="ECO:0000256" key="20">
    <source>
        <dbReference type="SAM" id="MobiDB-lite"/>
    </source>
</evidence>
<feature type="compositionally biased region" description="Basic and acidic residues" evidence="20">
    <location>
        <begin position="2067"/>
        <end position="2085"/>
    </location>
</feature>
<evidence type="ECO:0000313" key="23">
    <source>
        <dbReference type="EMBL" id="KAF6100630.1"/>
    </source>
</evidence>
<feature type="compositionally biased region" description="Low complexity" evidence="20">
    <location>
        <begin position="3372"/>
        <end position="3434"/>
    </location>
</feature>
<evidence type="ECO:0000259" key="22">
    <source>
        <dbReference type="PROSITE" id="PS50021"/>
    </source>
</evidence>
<dbReference type="SUPFAM" id="SSF47576">
    <property type="entry name" value="Calponin-homology domain, CH-domain"/>
    <property type="match status" value="1"/>
</dbReference>
<dbReference type="PANTHER" id="PTHR23169:SF20">
    <property type="entry name" value="PLECTIN"/>
    <property type="match status" value="1"/>
</dbReference>
<keyword evidence="12" id="KW-0009">Actin-binding</keyword>
<dbReference type="PANTHER" id="PTHR23169">
    <property type="entry name" value="ENVOPLAKIN"/>
    <property type="match status" value="1"/>
</dbReference>
<keyword evidence="9" id="KW-0965">Cell junction</keyword>
<evidence type="ECO:0000256" key="10">
    <source>
        <dbReference type="ARBA" id="ARBA00022990"/>
    </source>
</evidence>
<feature type="domain" description="Calponin-homology (CH)" evidence="22">
    <location>
        <begin position="185"/>
        <end position="290"/>
    </location>
</feature>
<sequence>MSAEDQEVRAAAEDGSSGGSSSPSPGDTLPWNLGKTQRSRRSGSGSGGNGGVLDPAERAVIRIADERDRVQKKTFTKWVNKHLIKAQRHISDLYEDLRDGHNLISLLEVLSGDSLPREKGRMRFHKLQNVQIALDYLRHRQVKLVNIRNDDIADGNPKLTLGLIWTIILHFQISDIQVSGQSEDMTAKEKLLLWSQRMVEGYPGLRCDNFTSSWRDGRLFNAIIHRHKPVLIDMNKVYAQANLENLDQAFSVAERELGVTRLLDPEDVDVPQPDEKSIITYVSSLYDAMPRVPDVQDGVKANELQLRWQEYRELVLLLLQWVRHHTAAFEERRFPSSFEEIEILWCQFLKFKETELPAKEADKNRSKVIYQSLEGAVQAGQLKVPPGYHPLDVEKEWGKLHVAILEREKQLRTEFERLECLQRVVSKLQMEAGLCEEQLNQADALLQSDIRLLAAGKGPQRAGEVEWDLDKADGMIRLLFNDVQALKDGRHPQGEQMYRRVYRLHERLVAIRTEYNLRLKAGVPAPVTQVTQVTVQTSRRPELEDSSLRYLQDLLAWVEDNQRRVDSAEWGVDLPSVEAQLGSHRGLHQSIEEFRAKIERARTDEGQLSPAIRGAYRDCLGRLDLQYAKLLNSSKGRLRSLESLHGFVAAATKELMWLSEKEEEEVGFDWSERNSNMAAKKESYSALMRELELKEKKIKEIQNTGDRLLREEHPARATVESFQAALQTQWSWMLQLCCCVEAHLKENTAYFQFFSDVREAEERLRKLQETLRRKYTCDRSITVTRLEDLLQDAQDEKEQLNEYRGHLSGLAKRAKAIVQLKPRNPAHPVRGRVPLLAVCDYKQVEVTVHKGDECQLVGPVQPFHWKVVSSGGSEAAVPSVCFLVPPPNQEAQEAVTRLEAQHQALVTLWHQLHVDLKSLLAWQSLSRDLQLIRSWTLVTFRTLKPEEQRQALRNLELHYQAFLRDSQDASSFGPEDRLQAEREYSACSHQYQQLLQSLEQGEQEESRCQRCISELKDIRLQLEACETRTVHRLRLPLDKEPARECAQRIAEQQKAQAEVEGLGKGVARLSEEAEKVLALPEPSPAAPVLRSELELTLGKLEQVRSLSAIYLEKLKTISLVIRSTQEAEEVLRVHEEQLKEAQAVPATLPELEATKAALKKLRAQAEAQQPVFDALRDELRGAQEVGQRLQQRHGERDVEVERWRERVAQLLERWQAVLAQADARQRELDQLGRQLRYYRESADPLDAWLRDAKQRQEQIQAVPLAHSRAVREQLRQEKALLEEIERHEEKVEECQRFARQYINAIKDYELQLVTYKAQLEPVASPAKKPKVQSGSESVIQEYVDLRTRYSELTTLTSQYIRFISETLRRMEEEEMQTVQQEQLLQETQALQQTFLSEKDSLLQRERLIEQEKAKLERLFQDEVAKAKQLREEQQRQQQQMEQEKQQLVASMEEARRRQREAEEGVRRKQEELQRLEQQRQAQEKLLAEENQRLRERLQQLEEEHRAALAHSEEIAVSQATATRALPNGRDAPDGPAPEVEPEYAFDGLRQKVPAQRLQDVGVLSAEELQRLAQGRTTVAELAQREDVRRYLQGCSSIAGLLLKPANEKLSVYAAMKRQLLSPGTAIILLEAQAASGFLLDPVRNRRLTVNEAVKEGLVGPELHHKLLSAERAVTGYKDPYTGESISLFQAMQKDLIVRDHGIRLLEAQIATGGIIDPVHSHRLPVHVAYQRGYFDEEMNRVLADPSDDTKGFFDPNTHENLTYLQLLERCVEDPETGLRLLPLTDQAARGGELVYTDSEARDVFEKATVSAPFGKFQGRTVTIWEIINSEYFTAEQRRDLLRQFRTGKVTVEKIIKIVITVVEEHEQKGQLCFEGLRALVPAATLLESGVIDRDLYQQLQRGERSVREVADVDAVRRALRGTNVIAGVWLEEAGQRVSIYEALKKDLLQPEVAVALLEAQAGTGHVIDPATSTRLTVDEAVRAGLVGPELHEKLLSAEKAVTGYKDPYSGQSVSLFQALKKGLIPREQGLRLLDAQLSTGGIVDPSKSHRVPLDVAYARGYLDKETSKALSAPRDDAKTYSDPRTQEPVTYGQLQQQCRPDPLTGLSLLPLSEKAARERQAEVYSELQAREAFQKATVEVPVGSFQGRTVTIWELIRSEYFTEEQRLELLRQFRTGKVTVEKIIKILVTIVEEVETTRQQRLSFSGLRAPVPASELLASGVLNKAQFEQLKDGKTSVKDLSEMESVRTLLRGSGCLAGVYLEDSKEKVSIYEAMRRGLLRPSTATLLLEAQAATGFLVDPVRNQRLYVHEAVKAGVVGPELHEKLLSAEKAVTGYKDPYSGSTISLFQAMQKGLVLRDHGIRLLEAQIATGGIIDPVHSHRLPVHVAYQRGYFDEEMNRVLADPSDDTKGFFDPNTHENLTYLQLLERCVEDPETGLRLLPLKGAEKAEVVETTQVYTEEETRRAFEETQIDIPSGGSQGSSTMSLWEVMQSDLIPKEQRAQLMADFQAGRVTKERMIIIIIEIIEKTEIIRQQNLASYDYVRRRLTAEDLYEAKIISREIYSLLREGTKTLREVLEAESARRYLYGTGCVAGVYVPGSQQTLTIYQALKKGLLSAEVARSLLEAQAATGFLLDPVKGERLTVDEAVRKGLVGPELHDRLLSAERAVTGYRDPYTEQTISLFQAMKKDLIPAEEALRLLDAQLATGGIVDPRLGFHLPLEVAYQRGYLNKDTHDQLSEPSEVRSYVDPSTDERLSYTQLLRRCRRDEHSGQLLLPLSDTRKLTFRGLRKQITVEELVRSQVLDEAIARRLQEGLTSVEEVTKDLQKFLEGTSCIAGVFVDATKERLSVYQAMKKGIIRPGTAFELLEAQAATGYVIDPIKGLKLTVEEAVRMGIVGPEFKDKLLSAERAVTGYKDPYSGKLISLFQAMKKGLILKDHGIRLLEAQIATGGIIDPEESHRLPVEVAYKRGLFDEEMNLILEDPSDDTKGFFDPNTEENLTYLQLMERCITDPQTGLCLLPLKEKKRERKTSSKSSVRKRRVVIVDPETGKEMSVYEAYRKGLIDHQTYLELSEQECEWEEITISSSDGVVKSMIIDRRSGRQYDIDEAITKNLIDRSVLDQYRAGTLSITEFADMLSGNASGFRSRSSSVGSSSSYPISPAVSRTQLASWSDPTEETGPVAGILDTETLEKVSITEAMHRNLVDNITGQRLLEAQACTGGIIDPGTGARLPVPDAVEKGLVDKIMVDRINLAQKAFSGFEDPRTKTKMSAAQALKKGWLYYEAGQRFLEVQYLTGGLIEPDAPGRVPLDEALQRGTVDARTAQKLRDVSAYSKYLTCPKTKLKISYKDALDRSMVEEGTGLRLLEASAQSSKGYYSPYSISGSGSTAGSRTGSRTGSRAGSRRGSFDATGSSFSMTFSSSSYSSSGYGRRYTSGPPTSPGGPESAKA</sequence>
<evidence type="ECO:0000256" key="14">
    <source>
        <dbReference type="ARBA" id="ARBA00023273"/>
    </source>
</evidence>
<dbReference type="GO" id="GO:0003779">
    <property type="term" value="F:actin binding"/>
    <property type="evidence" value="ECO:0007669"/>
    <property type="project" value="UniProtKB-KW"/>
</dbReference>
<evidence type="ECO:0000313" key="24">
    <source>
        <dbReference type="Proteomes" id="UP000664940"/>
    </source>
</evidence>